<dbReference type="InterPro" id="IPR027417">
    <property type="entry name" value="P-loop_NTPase"/>
</dbReference>
<dbReference type="RefSeq" id="WP_082960784.1">
    <property type="nucleotide sequence ID" value="NZ_BPPU01000006.1"/>
</dbReference>
<dbReference type="OrthoDB" id="5555485at2"/>
<dbReference type="PANTHER" id="PTHR30121">
    <property type="entry name" value="UNCHARACTERIZED PROTEIN YJGR-RELATED"/>
    <property type="match status" value="1"/>
</dbReference>
<proteinExistence type="inferred from homology"/>
<dbReference type="InterPro" id="IPR018145">
    <property type="entry name" value="CagE_TrbE_VirB_cntrl_dom"/>
</dbReference>
<dbReference type="SUPFAM" id="SSF52540">
    <property type="entry name" value="P-loop containing nucleoside triphosphate hydrolases"/>
    <property type="match status" value="1"/>
</dbReference>
<feature type="domain" description="CagE TrbE VirB component of type IV transporter system central" evidence="4">
    <location>
        <begin position="197"/>
        <end position="393"/>
    </location>
</feature>
<evidence type="ECO:0000259" key="4">
    <source>
        <dbReference type="Pfam" id="PF03135"/>
    </source>
</evidence>
<comment type="caution">
    <text evidence="5">The sequence shown here is derived from an EMBL/GenBank/DDBJ whole genome shotgun (WGS) entry which is preliminary data.</text>
</comment>
<gene>
    <name evidence="5" type="ORF">CIK00_19365</name>
</gene>
<reference evidence="5 6" key="1">
    <citation type="journal article" date="2018" name="Syst. Appl. Microbiol.">
        <title>Photobacterium carnosum sp. nov., isolated from spoiled modified atmosphere packaged poultry meat.</title>
        <authorList>
            <person name="Hilgarth M."/>
            <person name="Fuertes S."/>
            <person name="Ehrmann M."/>
            <person name="Vogel R.F."/>
        </authorList>
    </citation>
    <scope>NUCLEOTIDE SEQUENCE [LARGE SCALE GENOMIC DNA]</scope>
    <source>
        <strain evidence="5 6">TMW 2.2021</strain>
    </source>
</reference>
<dbReference type="InterPro" id="IPR004346">
    <property type="entry name" value="CagE_TrbE_VirB"/>
</dbReference>
<accession>A0A2N4UMM5</accession>
<dbReference type="AlphaFoldDB" id="A0A2N4UMM5"/>
<evidence type="ECO:0000256" key="3">
    <source>
        <dbReference type="ARBA" id="ARBA00022840"/>
    </source>
</evidence>
<keyword evidence="3" id="KW-0067">ATP-binding</keyword>
<dbReference type="InterPro" id="IPR051162">
    <property type="entry name" value="T4SS_component"/>
</dbReference>
<protein>
    <submittedName>
        <fullName evidence="5">VirB4 family type IV secretion/conjugal transfer ATPase</fullName>
    </submittedName>
</protein>
<evidence type="ECO:0000313" key="5">
    <source>
        <dbReference type="EMBL" id="PLC56267.1"/>
    </source>
</evidence>
<organism evidence="5 6">
    <name type="scientific">Photobacterium carnosum</name>
    <dbReference type="NCBI Taxonomy" id="2023717"/>
    <lineage>
        <taxon>Bacteria</taxon>
        <taxon>Pseudomonadati</taxon>
        <taxon>Pseudomonadota</taxon>
        <taxon>Gammaproteobacteria</taxon>
        <taxon>Vibrionales</taxon>
        <taxon>Vibrionaceae</taxon>
        <taxon>Photobacterium</taxon>
    </lineage>
</organism>
<evidence type="ECO:0000313" key="6">
    <source>
        <dbReference type="Proteomes" id="UP000234420"/>
    </source>
</evidence>
<dbReference type="GO" id="GO:0005524">
    <property type="term" value="F:ATP binding"/>
    <property type="evidence" value="ECO:0007669"/>
    <property type="project" value="UniProtKB-KW"/>
</dbReference>
<dbReference type="Gene3D" id="3.40.50.300">
    <property type="entry name" value="P-loop containing nucleotide triphosphate hydrolases"/>
    <property type="match status" value="2"/>
</dbReference>
<dbReference type="PANTHER" id="PTHR30121:SF12">
    <property type="entry name" value="TYPE IV SECRETION SYSTEM PROTEIN CAGE"/>
    <property type="match status" value="1"/>
</dbReference>
<dbReference type="NCBIfam" id="TIGR00929">
    <property type="entry name" value="VirB4_CagE"/>
    <property type="match status" value="1"/>
</dbReference>
<sequence>MAQTKHVEAMKKANTSAPFIPFSTHISDELLMSRDGHYLAVFELQGSAFETKGIDDLQQEQQSLNTLLKGFSEQGLSFWIHLVRKKESMIMDHNYSQSICQQIDRDYTTLFDSDVLINKYYLTVVWKPPIGNLGQTGIAKWLGLGSVMNKAEIEQAKTRVIKNIEVMTTFMTQLQHRLSLYSPRLLRCYPSSHSTHRLSEPLQLYHYLMTGVWKTIPVFNDVISNGLSASLIDIEIAIGRETIELRGHEKSRYLQGIEINDYPNFSNAGMFNGLLYAPYELIVTQSLRLMPKKLGIGLLKKHRRHLSNVKDDGATQVAGIFNAIEEVVNGDYAVAEYHFSCFVFGDSMVEAKQHRIHAQGVLEEQDLTVTTISIALDAAFYAQLPSNFVYRPRVVVITTRNFSAFCSMNNFVIGKAKNNDWGSAVIPFTTLGGCPFYFSFHASRLQDDARDKRNLGNTTIIGKSGTGKSVLMSLLMAQAQKFGANEPLNMVVFDKDRGLEAMVRALGGSYSQVKNGVSTGFNPFAMEPTPSNLVFLKSLSRFILRPKTDLDIEKIDKAVEDVMAMPVSIRRISKLNDFLTAGHSQEEKTDSLRRRLARWCQGGEFGWVFDNHNDIVNFGERWIVGIDGTELLEMDDDIKTPISLYLLHRMDDIIDGRRFIYWMDEAWKWVNDAAFSEFVGNKQVTIRKQNGLGVFSTQMPEQLIRSKVGMELTHSCATEVYLPNKKGTRKEYIDHFKLTEKEFSLLKDMDEKSRLCLIKQGETSVICQLNLPPAMAKWFPILSISTDQLPLLDKALELHGDHPEVWIPAYLALINEGHHYE</sequence>
<comment type="similarity">
    <text evidence="1">Belongs to the TrbE/VirB4 family.</text>
</comment>
<name>A0A2N4UMM5_9GAMM</name>
<dbReference type="Pfam" id="PF03135">
    <property type="entry name" value="CagE_TrbE_VirB"/>
    <property type="match status" value="1"/>
</dbReference>
<evidence type="ECO:0000256" key="2">
    <source>
        <dbReference type="ARBA" id="ARBA00022741"/>
    </source>
</evidence>
<evidence type="ECO:0000256" key="1">
    <source>
        <dbReference type="ARBA" id="ARBA00006512"/>
    </source>
</evidence>
<keyword evidence="2" id="KW-0547">Nucleotide-binding</keyword>
<dbReference type="Proteomes" id="UP000234420">
    <property type="component" value="Unassembled WGS sequence"/>
</dbReference>
<keyword evidence="6" id="KW-1185">Reference proteome</keyword>
<dbReference type="EMBL" id="NPIB01000034">
    <property type="protein sequence ID" value="PLC56267.1"/>
    <property type="molecule type" value="Genomic_DNA"/>
</dbReference>